<dbReference type="KEGG" id="tcr:506835.131"/>
<comment type="caution">
    <text evidence="1">The sequence shown here is derived from an EMBL/GenBank/DDBJ whole genome shotgun (WGS) entry which is preliminary data.</text>
</comment>
<reference evidence="1 2" key="1">
    <citation type="journal article" date="2005" name="Science">
        <title>The genome sequence of Trypanosoma cruzi, etiologic agent of Chagas disease.</title>
        <authorList>
            <person name="El-Sayed N.M."/>
            <person name="Myler P.J."/>
            <person name="Bartholomeu D.C."/>
            <person name="Nilsson D."/>
            <person name="Aggarwal G."/>
            <person name="Tran A.N."/>
            <person name="Ghedin E."/>
            <person name="Worthey E.A."/>
            <person name="Delcher A.L."/>
            <person name="Blandin G."/>
            <person name="Westenberger S.J."/>
            <person name="Caler E."/>
            <person name="Cerqueira G.C."/>
            <person name="Branche C."/>
            <person name="Haas B."/>
            <person name="Anupama A."/>
            <person name="Arner E."/>
            <person name="Aslund L."/>
            <person name="Attipoe P."/>
            <person name="Bontempi E."/>
            <person name="Bringaud F."/>
            <person name="Burton P."/>
            <person name="Cadag E."/>
            <person name="Campbell D.A."/>
            <person name="Carrington M."/>
            <person name="Crabtree J."/>
            <person name="Darban H."/>
            <person name="da Silveira J.F."/>
            <person name="de Jong P."/>
            <person name="Edwards K."/>
            <person name="Englund P.T."/>
            <person name="Fazelina G."/>
            <person name="Feldblyum T."/>
            <person name="Ferella M."/>
            <person name="Frasch A.C."/>
            <person name="Gull K."/>
            <person name="Horn D."/>
            <person name="Hou L."/>
            <person name="Huang Y."/>
            <person name="Kindlund E."/>
            <person name="Klingbeil M."/>
            <person name="Kluge S."/>
            <person name="Koo H."/>
            <person name="Lacerda D."/>
            <person name="Levin M.J."/>
            <person name="Lorenzi H."/>
            <person name="Louie T."/>
            <person name="Machado C.R."/>
            <person name="McCulloch R."/>
            <person name="McKenna A."/>
            <person name="Mizuno Y."/>
            <person name="Mottram J.C."/>
            <person name="Nelson S."/>
            <person name="Ochaya S."/>
            <person name="Osoegawa K."/>
            <person name="Pai G."/>
            <person name="Parsons M."/>
            <person name="Pentony M."/>
            <person name="Pettersson U."/>
            <person name="Pop M."/>
            <person name="Ramirez J.L."/>
            <person name="Rinta J."/>
            <person name="Robertson L."/>
            <person name="Salzberg S.L."/>
            <person name="Sanchez D.O."/>
            <person name="Seyler A."/>
            <person name="Sharma R."/>
            <person name="Shetty J."/>
            <person name="Simpson A.J."/>
            <person name="Sisk E."/>
            <person name="Tammi M.T."/>
            <person name="Tarleton R."/>
            <person name="Teixeira S."/>
            <person name="Van Aken S."/>
            <person name="Vogt C."/>
            <person name="Ward P.N."/>
            <person name="Wickstead B."/>
            <person name="Wortman J."/>
            <person name="White O."/>
            <person name="Fraser C.M."/>
            <person name="Stuart K.D."/>
            <person name="Andersson B."/>
        </authorList>
    </citation>
    <scope>NUCLEOTIDE SEQUENCE [LARGE SCALE GENOMIC DNA]</scope>
    <source>
        <strain evidence="1 2">CL Brener</strain>
    </source>
</reference>
<dbReference type="PaxDb" id="353153-Q4DGP2"/>
<accession>Q4DGP2</accession>
<organism evidence="1 2">
    <name type="scientific">Trypanosoma cruzi (strain CL Brener)</name>
    <dbReference type="NCBI Taxonomy" id="353153"/>
    <lineage>
        <taxon>Eukaryota</taxon>
        <taxon>Discoba</taxon>
        <taxon>Euglenozoa</taxon>
        <taxon>Kinetoplastea</taxon>
        <taxon>Metakinetoplastina</taxon>
        <taxon>Trypanosomatida</taxon>
        <taxon>Trypanosomatidae</taxon>
        <taxon>Trypanosoma</taxon>
        <taxon>Schizotrypanum</taxon>
    </lineage>
</organism>
<dbReference type="eggNOG" id="ENOG502SE9B">
    <property type="taxonomic scope" value="Eukaryota"/>
</dbReference>
<dbReference type="OMA" id="LNTHALM"/>
<dbReference type="EMBL" id="AAHK01000501">
    <property type="protein sequence ID" value="EAN91706.1"/>
    <property type="molecule type" value="Genomic_DNA"/>
</dbReference>
<evidence type="ECO:0000313" key="2">
    <source>
        <dbReference type="Proteomes" id="UP000002296"/>
    </source>
</evidence>
<dbReference type="InParanoid" id="Q4DGP2"/>
<evidence type="ECO:0000313" key="1">
    <source>
        <dbReference type="EMBL" id="EAN91706.1"/>
    </source>
</evidence>
<dbReference type="Proteomes" id="UP000002296">
    <property type="component" value="Unassembled WGS sequence"/>
</dbReference>
<dbReference type="GeneID" id="3544933"/>
<name>Q4DGP2_TRYCC</name>
<dbReference type="RefSeq" id="XP_813557.1">
    <property type="nucleotide sequence ID" value="XM_808464.1"/>
</dbReference>
<keyword evidence="2" id="KW-1185">Reference proteome</keyword>
<sequence>MGGSLRVLTDHLACDEGWEQKFWLWRRRKRRRVSNVDDDCGVTTVGMDEEGEEDRTMVDPEAQSLFRLRVVGTDGVASIPLFRSALCGPAVEDTYACHYHLYPSVSPGDAHGTALCWSLRRSSLKIHALMCLGRVANSCRKEMVLFDDDIGVLLSYTTTP</sequence>
<protein>
    <submittedName>
        <fullName evidence="1">Uncharacterized protein</fullName>
    </submittedName>
</protein>
<gene>
    <name evidence="1" type="ORF">Tc00.1047053506835.131</name>
</gene>
<dbReference type="AlphaFoldDB" id="Q4DGP2"/>
<proteinExistence type="predicted"/>